<feature type="domain" description="Histidine kinase" evidence="11">
    <location>
        <begin position="616"/>
        <end position="834"/>
    </location>
</feature>
<dbReference type="GO" id="GO:0007234">
    <property type="term" value="P:osmosensory signaling via phosphorelay pathway"/>
    <property type="evidence" value="ECO:0007669"/>
    <property type="project" value="TreeGrafter"/>
</dbReference>
<dbReference type="CDD" id="cd00082">
    <property type="entry name" value="HisKA"/>
    <property type="match status" value="1"/>
</dbReference>
<dbReference type="InterPro" id="IPR004358">
    <property type="entry name" value="Sig_transdc_His_kin-like_C"/>
</dbReference>
<dbReference type="Pfam" id="PF05226">
    <property type="entry name" value="CHASE2"/>
    <property type="match status" value="1"/>
</dbReference>
<dbReference type="Gene3D" id="3.30.565.10">
    <property type="entry name" value="Histidine kinase-like ATPase, C-terminal domain"/>
    <property type="match status" value="1"/>
</dbReference>
<dbReference type="AlphaFoldDB" id="A0A849B5X9"/>
<dbReference type="InterPro" id="IPR017181">
    <property type="entry name" value="Sig_transdc_His_kin_CHASE2"/>
</dbReference>
<organism evidence="12 13">
    <name type="scientific">Cupriavidus gilardii</name>
    <dbReference type="NCBI Taxonomy" id="82541"/>
    <lineage>
        <taxon>Bacteria</taxon>
        <taxon>Pseudomonadati</taxon>
        <taxon>Pseudomonadota</taxon>
        <taxon>Betaproteobacteria</taxon>
        <taxon>Burkholderiales</taxon>
        <taxon>Burkholderiaceae</taxon>
        <taxon>Cupriavidus</taxon>
    </lineage>
</organism>
<dbReference type="Pfam" id="PF00512">
    <property type="entry name" value="HisKA"/>
    <property type="match status" value="1"/>
</dbReference>
<dbReference type="InterPro" id="IPR050351">
    <property type="entry name" value="BphY/WalK/GraS-like"/>
</dbReference>
<dbReference type="InterPro" id="IPR013656">
    <property type="entry name" value="PAS_4"/>
</dbReference>
<feature type="transmembrane region" description="Helical" evidence="10">
    <location>
        <begin position="378"/>
        <end position="396"/>
    </location>
</feature>
<dbReference type="SUPFAM" id="SSF55785">
    <property type="entry name" value="PYP-like sensor domain (PAS domain)"/>
    <property type="match status" value="1"/>
</dbReference>
<dbReference type="GO" id="GO:0000156">
    <property type="term" value="F:phosphorelay response regulator activity"/>
    <property type="evidence" value="ECO:0007669"/>
    <property type="project" value="TreeGrafter"/>
</dbReference>
<feature type="transmembrane region" description="Helical" evidence="10">
    <location>
        <begin position="352"/>
        <end position="371"/>
    </location>
</feature>
<keyword evidence="4" id="KW-0597">Phosphoprotein</keyword>
<dbReference type="PROSITE" id="PS50109">
    <property type="entry name" value="HIS_KIN"/>
    <property type="match status" value="1"/>
</dbReference>
<dbReference type="InterPro" id="IPR007890">
    <property type="entry name" value="CHASE2"/>
</dbReference>
<comment type="catalytic activity">
    <reaction evidence="1">
        <text>ATP + protein L-histidine = ADP + protein N-phospho-L-histidine.</text>
        <dbReference type="EC" id="2.7.13.3"/>
    </reaction>
</comment>
<keyword evidence="5" id="KW-0808">Transferase</keyword>
<dbReference type="InterPro" id="IPR003594">
    <property type="entry name" value="HATPase_dom"/>
</dbReference>
<dbReference type="EMBL" id="JABEMD010000009">
    <property type="protein sequence ID" value="NNH10632.1"/>
    <property type="molecule type" value="Genomic_DNA"/>
</dbReference>
<dbReference type="SMART" id="SM00387">
    <property type="entry name" value="HATPase_c"/>
    <property type="match status" value="1"/>
</dbReference>
<keyword evidence="8" id="KW-0067">ATP-binding</keyword>
<name>A0A849B5X9_9BURK</name>
<dbReference type="SMART" id="SM01080">
    <property type="entry name" value="CHASE2"/>
    <property type="match status" value="1"/>
</dbReference>
<evidence type="ECO:0000259" key="11">
    <source>
        <dbReference type="PROSITE" id="PS50109"/>
    </source>
</evidence>
<evidence type="ECO:0000256" key="6">
    <source>
        <dbReference type="ARBA" id="ARBA00022741"/>
    </source>
</evidence>
<sequence>MAASRRSRRRSASRSTSICATARGLRSVLPAAVCAVADSRFRLPQLRTAAGSGLIAGFHRRTLIEWLALTMLVMVLAAVRADFGASQRLDLAVYDIGIAAQQHAPRDDILIVSIDDESLSAVGRWPWRRSLLAGLVDRLADGGARAIGLDVLLVEPDWRHPEDDEALAVSMARAGNVIIPALAEPVRDGYRLSYPLPALGADVGHINIATDVDGLARHIYLQEGLPGQMLDHFVVRLVQFGQPQRPLASYRQVPVDETLSGEWHRRYRLGIPFAGPIGTFRTVSAIDVLSGAIPPELFRGKLVLVGAGATGLGDMFSAPLSKNGAGISGVELLANAAQALLDNNGIVPVQRAWYWSLTLLPVLLACLAALLMSPRDALLVSAAVIVGLFGASVALMHFDRLWFSPVPAILACLLFYPLWSWRRQESALTFLSAEVARLEREPALPGGKSAPPLAGGTLDTRMSALYRMIRRQRDLRRLLSDGLENLPDATVICDADGSILLANAGAVALSPRLLSSLNAEGGARPLLDTLIADIFAPPQGGLDYWDRLRRSAGNGAASTRGERAGVELQTHDQRAMLLRGAPLRGNAGEIAGFSISFIDITQVRLAERQREETLRFISHDMRSPQASILALVELQADPARALEPPVLLDRIRHHAGRTLALADDFIQLARAESQHLRFAEIDLTTVLMDAADSLWALAQTRRVTVAVQAGNEEMMLYGEAALLMRAISNLVDNAVKYSPPGGTVTVRAGRVRHDDGSDGGLMVSVSDQGPGIAPEEQARLFQPFSRLQEEGRPVREGSGLGLLFVKTVVERHGGHVGVDSAPGRGTTFVITLPG</sequence>
<keyword evidence="6" id="KW-0547">Nucleotide-binding</keyword>
<dbReference type="CDD" id="cd00075">
    <property type="entry name" value="HATPase"/>
    <property type="match status" value="1"/>
</dbReference>
<dbReference type="Pfam" id="PF02518">
    <property type="entry name" value="HATPase_c"/>
    <property type="match status" value="1"/>
</dbReference>
<dbReference type="InterPro" id="IPR035965">
    <property type="entry name" value="PAS-like_dom_sf"/>
</dbReference>
<dbReference type="SUPFAM" id="SSF55874">
    <property type="entry name" value="ATPase domain of HSP90 chaperone/DNA topoisomerase II/histidine kinase"/>
    <property type="match status" value="1"/>
</dbReference>
<keyword evidence="10" id="KW-1133">Transmembrane helix</keyword>
<comment type="caution">
    <text evidence="12">The sequence shown here is derived from an EMBL/GenBank/DDBJ whole genome shotgun (WGS) entry which is preliminary data.</text>
</comment>
<evidence type="ECO:0000256" key="10">
    <source>
        <dbReference type="SAM" id="Phobius"/>
    </source>
</evidence>
<dbReference type="InterPro" id="IPR005467">
    <property type="entry name" value="His_kinase_dom"/>
</dbReference>
<dbReference type="Gene3D" id="3.30.450.20">
    <property type="entry name" value="PAS domain"/>
    <property type="match status" value="1"/>
</dbReference>
<dbReference type="PANTHER" id="PTHR42878:SF7">
    <property type="entry name" value="SENSOR HISTIDINE KINASE GLRK"/>
    <property type="match status" value="1"/>
</dbReference>
<gene>
    <name evidence="12" type="ORF">HLB16_07010</name>
</gene>
<evidence type="ECO:0000313" key="13">
    <source>
        <dbReference type="Proteomes" id="UP000542973"/>
    </source>
</evidence>
<protein>
    <recommendedName>
        <fullName evidence="3">histidine kinase</fullName>
        <ecNumber evidence="3">2.7.13.3</ecNumber>
    </recommendedName>
</protein>
<proteinExistence type="predicted"/>
<feature type="transmembrane region" description="Helical" evidence="10">
    <location>
        <begin position="402"/>
        <end position="419"/>
    </location>
</feature>
<dbReference type="GO" id="GO:0030295">
    <property type="term" value="F:protein kinase activator activity"/>
    <property type="evidence" value="ECO:0007669"/>
    <property type="project" value="TreeGrafter"/>
</dbReference>
<dbReference type="PIRSF" id="PIRSF037347">
    <property type="entry name" value="STHK_CHASE2_PAS_prd"/>
    <property type="match status" value="1"/>
</dbReference>
<evidence type="ECO:0000313" key="12">
    <source>
        <dbReference type="EMBL" id="NNH10632.1"/>
    </source>
</evidence>
<evidence type="ECO:0000256" key="3">
    <source>
        <dbReference type="ARBA" id="ARBA00012438"/>
    </source>
</evidence>
<dbReference type="InterPro" id="IPR036890">
    <property type="entry name" value="HATPase_C_sf"/>
</dbReference>
<keyword evidence="10" id="KW-0812">Transmembrane</keyword>
<keyword evidence="9" id="KW-0902">Two-component regulatory system</keyword>
<dbReference type="SUPFAM" id="SSF47384">
    <property type="entry name" value="Homodimeric domain of signal transducing histidine kinase"/>
    <property type="match status" value="1"/>
</dbReference>
<dbReference type="GO" id="GO:0000155">
    <property type="term" value="F:phosphorelay sensor kinase activity"/>
    <property type="evidence" value="ECO:0007669"/>
    <property type="project" value="InterPro"/>
</dbReference>
<dbReference type="PRINTS" id="PR00344">
    <property type="entry name" value="BCTRLSENSOR"/>
</dbReference>
<evidence type="ECO:0000256" key="9">
    <source>
        <dbReference type="ARBA" id="ARBA00023012"/>
    </source>
</evidence>
<dbReference type="PANTHER" id="PTHR42878">
    <property type="entry name" value="TWO-COMPONENT HISTIDINE KINASE"/>
    <property type="match status" value="1"/>
</dbReference>
<dbReference type="InterPro" id="IPR036097">
    <property type="entry name" value="HisK_dim/P_sf"/>
</dbReference>
<evidence type="ECO:0000256" key="1">
    <source>
        <dbReference type="ARBA" id="ARBA00000085"/>
    </source>
</evidence>
<keyword evidence="10" id="KW-0472">Membrane</keyword>
<dbReference type="GO" id="GO:0005524">
    <property type="term" value="F:ATP binding"/>
    <property type="evidence" value="ECO:0007669"/>
    <property type="project" value="UniProtKB-KW"/>
</dbReference>
<reference evidence="12 13" key="1">
    <citation type="submission" date="2020-05" db="EMBL/GenBank/DDBJ databases">
        <title>MicrobeNet Type strains.</title>
        <authorList>
            <person name="Nicholson A.C."/>
        </authorList>
    </citation>
    <scope>NUCLEOTIDE SEQUENCE [LARGE SCALE GENOMIC DNA]</scope>
    <source>
        <strain evidence="12 13">ATCC 700815</strain>
    </source>
</reference>
<dbReference type="GO" id="GO:0005886">
    <property type="term" value="C:plasma membrane"/>
    <property type="evidence" value="ECO:0007669"/>
    <property type="project" value="UniProtKB-SubCell"/>
</dbReference>
<comment type="subcellular location">
    <subcellularLocation>
        <location evidence="2">Cell inner membrane</location>
        <topology evidence="2">Multi-pass membrane protein</topology>
    </subcellularLocation>
</comment>
<dbReference type="SMART" id="SM00388">
    <property type="entry name" value="HisKA"/>
    <property type="match status" value="1"/>
</dbReference>
<keyword evidence="7" id="KW-0418">Kinase</keyword>
<dbReference type="FunFam" id="3.30.565.10:FF:000006">
    <property type="entry name" value="Sensor histidine kinase WalK"/>
    <property type="match status" value="1"/>
</dbReference>
<dbReference type="Proteomes" id="UP000542973">
    <property type="component" value="Unassembled WGS sequence"/>
</dbReference>
<evidence type="ECO:0000256" key="5">
    <source>
        <dbReference type="ARBA" id="ARBA00022679"/>
    </source>
</evidence>
<dbReference type="Pfam" id="PF08448">
    <property type="entry name" value="PAS_4"/>
    <property type="match status" value="1"/>
</dbReference>
<evidence type="ECO:0000256" key="8">
    <source>
        <dbReference type="ARBA" id="ARBA00022840"/>
    </source>
</evidence>
<evidence type="ECO:0000256" key="7">
    <source>
        <dbReference type="ARBA" id="ARBA00022777"/>
    </source>
</evidence>
<dbReference type="EC" id="2.7.13.3" evidence="3"/>
<dbReference type="InterPro" id="IPR003661">
    <property type="entry name" value="HisK_dim/P_dom"/>
</dbReference>
<dbReference type="Gene3D" id="1.10.287.130">
    <property type="match status" value="1"/>
</dbReference>
<evidence type="ECO:0000256" key="2">
    <source>
        <dbReference type="ARBA" id="ARBA00004429"/>
    </source>
</evidence>
<evidence type="ECO:0000256" key="4">
    <source>
        <dbReference type="ARBA" id="ARBA00022553"/>
    </source>
</evidence>
<accession>A0A849B5X9</accession>